<protein>
    <recommendedName>
        <fullName evidence="1">2,6-dihydroxypyridine 3-monooxygenase substrate binding domain-containing protein</fullName>
    </recommendedName>
</protein>
<evidence type="ECO:0000313" key="2">
    <source>
        <dbReference type="EMBL" id="KAK3671027.1"/>
    </source>
</evidence>
<dbReference type="PANTHER" id="PTHR47469:SF2">
    <property type="entry name" value="OS06G0597600 PROTEIN"/>
    <property type="match status" value="1"/>
</dbReference>
<evidence type="ECO:0000313" key="3">
    <source>
        <dbReference type="Proteomes" id="UP001274830"/>
    </source>
</evidence>
<dbReference type="InterPro" id="IPR036188">
    <property type="entry name" value="FAD/NAD-bd_sf"/>
</dbReference>
<dbReference type="InterPro" id="IPR053212">
    <property type="entry name" value="DHP_3-monooxygenase"/>
</dbReference>
<dbReference type="InterPro" id="IPR054707">
    <property type="entry name" value="DhpH_subs-bd"/>
</dbReference>
<dbReference type="PANTHER" id="PTHR47469">
    <property type="entry name" value="MONOOXYGENASE-LIKE"/>
    <property type="match status" value="1"/>
</dbReference>
<dbReference type="EMBL" id="JAUTXT010000048">
    <property type="protein sequence ID" value="KAK3671027.1"/>
    <property type="molecule type" value="Genomic_DNA"/>
</dbReference>
<dbReference type="AlphaFoldDB" id="A0AAE0TP38"/>
<dbReference type="SUPFAM" id="SSF54373">
    <property type="entry name" value="FAD-linked reductases, C-terminal domain"/>
    <property type="match status" value="1"/>
</dbReference>
<gene>
    <name evidence="2" type="ORF">LTR78_009145</name>
</gene>
<name>A0AAE0TP38_9PEZI</name>
<dbReference type="Proteomes" id="UP001274830">
    <property type="component" value="Unassembled WGS sequence"/>
</dbReference>
<dbReference type="Gene3D" id="3.30.9.60">
    <property type="match status" value="1"/>
</dbReference>
<sequence>MAMASATAVPKSVIIAGGSLAGLMHALTFLSLPSPPNVRILERSPTALLHDQGAGIVAGNEPQEFFSEYVRAGRDIAVTSPARHYLNKKGEIMPETVEHRAQRMTSWDLLYHLLRWRVEGLESEYVKGLQPDDRAKAQYDNGCNVKSVQSTSNGVKVTWDQKDQGEQSATADLLIAADGGSSTIRSLLEPDVKRMYVGYVAWRGTVPETELSEEARKVFIERFTFYHTTGIQILGYVIPGRDGTLEPGRRLFNWVWYVNYPEGSSELEDLMTGTDGKRHAITLPVGTMKDSVWEKHKAYAAEVLPPQYAEAVRKTKQPFVQAITDVISHQNSFMDGKVLLVGDALAGFRPHTAASTGQAAHDALVLGQWMKGEISEKQYGEKIMEFATRVQKHGVMLGQRSQFGEHPYNG</sequence>
<evidence type="ECO:0000259" key="1">
    <source>
        <dbReference type="Pfam" id="PF22607"/>
    </source>
</evidence>
<reference evidence="2" key="1">
    <citation type="submission" date="2023-07" db="EMBL/GenBank/DDBJ databases">
        <title>Black Yeasts Isolated from many extreme environments.</title>
        <authorList>
            <person name="Coleine C."/>
            <person name="Stajich J.E."/>
            <person name="Selbmann L."/>
        </authorList>
    </citation>
    <scope>NUCLEOTIDE SEQUENCE</scope>
    <source>
        <strain evidence="2">CCFEE 5485</strain>
    </source>
</reference>
<accession>A0AAE0TP38</accession>
<comment type="caution">
    <text evidence="2">The sequence shown here is derived from an EMBL/GenBank/DDBJ whole genome shotgun (WGS) entry which is preliminary data.</text>
</comment>
<dbReference type="SUPFAM" id="SSF51905">
    <property type="entry name" value="FAD/NAD(P)-binding domain"/>
    <property type="match status" value="1"/>
</dbReference>
<organism evidence="2 3">
    <name type="scientific">Recurvomyces mirabilis</name>
    <dbReference type="NCBI Taxonomy" id="574656"/>
    <lineage>
        <taxon>Eukaryota</taxon>
        <taxon>Fungi</taxon>
        <taxon>Dikarya</taxon>
        <taxon>Ascomycota</taxon>
        <taxon>Pezizomycotina</taxon>
        <taxon>Dothideomycetes</taxon>
        <taxon>Dothideomycetidae</taxon>
        <taxon>Mycosphaerellales</taxon>
        <taxon>Teratosphaeriaceae</taxon>
        <taxon>Recurvomyces</taxon>
    </lineage>
</organism>
<dbReference type="Pfam" id="PF22607">
    <property type="entry name" value="FAD_binding-like"/>
    <property type="match status" value="1"/>
</dbReference>
<feature type="domain" description="2,6-dihydroxypyridine 3-monooxygenase substrate binding" evidence="1">
    <location>
        <begin position="196"/>
        <end position="325"/>
    </location>
</feature>
<keyword evidence="3" id="KW-1185">Reference proteome</keyword>
<proteinExistence type="predicted"/>